<organism evidence="1 2">
    <name type="scientific">Sphaerodactylus townsendi</name>
    <dbReference type="NCBI Taxonomy" id="933632"/>
    <lineage>
        <taxon>Eukaryota</taxon>
        <taxon>Metazoa</taxon>
        <taxon>Chordata</taxon>
        <taxon>Craniata</taxon>
        <taxon>Vertebrata</taxon>
        <taxon>Euteleostomi</taxon>
        <taxon>Lepidosauria</taxon>
        <taxon>Squamata</taxon>
        <taxon>Bifurcata</taxon>
        <taxon>Gekkota</taxon>
        <taxon>Sphaerodactylidae</taxon>
        <taxon>Sphaerodactylus</taxon>
    </lineage>
</organism>
<name>A0ACB8F9G2_9SAUR</name>
<sequence>MELLLQPSDDCGLVLFSRLLIWSDPGLQKALEIRCFLEMSADGALSSLTVPETWSRVRNSDPTVDGLNFGVNKRFSASLSMEEDTNHQA</sequence>
<protein>
    <submittedName>
        <fullName evidence="1">Uncharacterized protein</fullName>
    </submittedName>
</protein>
<evidence type="ECO:0000313" key="2">
    <source>
        <dbReference type="Proteomes" id="UP000827872"/>
    </source>
</evidence>
<keyword evidence="2" id="KW-1185">Reference proteome</keyword>
<proteinExistence type="predicted"/>
<accession>A0ACB8F9G2</accession>
<reference evidence="1" key="1">
    <citation type="submission" date="2021-08" db="EMBL/GenBank/DDBJ databases">
        <title>The first chromosome-level gecko genome reveals the dynamic sex chromosomes of Neotropical dwarf geckos (Sphaerodactylidae: Sphaerodactylus).</title>
        <authorList>
            <person name="Pinto B.J."/>
            <person name="Keating S.E."/>
            <person name="Gamble T."/>
        </authorList>
    </citation>
    <scope>NUCLEOTIDE SEQUENCE</scope>
    <source>
        <strain evidence="1">TG3544</strain>
    </source>
</reference>
<dbReference type="EMBL" id="CM037621">
    <property type="protein sequence ID" value="KAH8001826.1"/>
    <property type="molecule type" value="Genomic_DNA"/>
</dbReference>
<comment type="caution">
    <text evidence="1">The sequence shown here is derived from an EMBL/GenBank/DDBJ whole genome shotgun (WGS) entry which is preliminary data.</text>
</comment>
<gene>
    <name evidence="1" type="ORF">K3G42_017070</name>
</gene>
<evidence type="ECO:0000313" key="1">
    <source>
        <dbReference type="EMBL" id="KAH8001826.1"/>
    </source>
</evidence>
<dbReference type="Proteomes" id="UP000827872">
    <property type="component" value="Linkage Group LG08"/>
</dbReference>